<dbReference type="PANTHER" id="PTHR43096">
    <property type="entry name" value="DNAJ HOMOLOG 1, MITOCHONDRIAL-RELATED"/>
    <property type="match status" value="1"/>
</dbReference>
<evidence type="ECO:0000259" key="3">
    <source>
        <dbReference type="PROSITE" id="PS50076"/>
    </source>
</evidence>
<keyword evidence="5" id="KW-1185">Reference proteome</keyword>
<dbReference type="Pfam" id="PF00226">
    <property type="entry name" value="DnaJ"/>
    <property type="match status" value="1"/>
</dbReference>
<dbReference type="InterPro" id="IPR001623">
    <property type="entry name" value="DnaJ_domain"/>
</dbReference>
<name>A0ABD6DTA9_9EURY</name>
<dbReference type="SMART" id="SM00271">
    <property type="entry name" value="DnaJ"/>
    <property type="match status" value="1"/>
</dbReference>
<feature type="transmembrane region" description="Helical" evidence="2">
    <location>
        <begin position="237"/>
        <end position="258"/>
    </location>
</feature>
<sequence>MEDFYDLLEVPEDASTEEIDRAWRRKVRTYHPDINDDARANAQFKTLKKAHEVLADETERAAYDRLGHESYVNQRLDGLPTRGWPRTDATTGADAGSERSDTTKAGEDATASDRDASEAGASAGTGTRSENRRTAGERTSAGRTRTQTAGEGRRTSEGARRTAGGTERNSEETRRSGRGSSGSARTGASQTDRGTRASTGTSGRGTAGNGAASGSNAGTAGTTSSTTRSGIRSTPLLYGWLGVLLAGLVYVAGLWQYLRTNAGAVSTVRRTAITDPMTALTATHELLAPGRFVLESVTVDAPLTLLFPVGTVALAVALVAVVQSFGRGVAYLYALGGLVPLFALAAGPVVTLPDGVVLLLLLVCPLLATAGFLVDVGRVVL</sequence>
<dbReference type="PROSITE" id="PS00636">
    <property type="entry name" value="DNAJ_1"/>
    <property type="match status" value="1"/>
</dbReference>
<proteinExistence type="predicted"/>
<dbReference type="InterPro" id="IPR036869">
    <property type="entry name" value="J_dom_sf"/>
</dbReference>
<dbReference type="AlphaFoldDB" id="A0ABD6DTA9"/>
<feature type="compositionally biased region" description="Low complexity" evidence="1">
    <location>
        <begin position="118"/>
        <end position="128"/>
    </location>
</feature>
<evidence type="ECO:0000313" key="5">
    <source>
        <dbReference type="Proteomes" id="UP001597092"/>
    </source>
</evidence>
<gene>
    <name evidence="4" type="ORF">ACFSAS_02195</name>
</gene>
<organism evidence="4 5">
    <name type="scientific">Halobellus litoreus</name>
    <dbReference type="NCBI Taxonomy" id="755310"/>
    <lineage>
        <taxon>Archaea</taxon>
        <taxon>Methanobacteriati</taxon>
        <taxon>Methanobacteriota</taxon>
        <taxon>Stenosarchaea group</taxon>
        <taxon>Halobacteria</taxon>
        <taxon>Halobacteriales</taxon>
        <taxon>Haloferacaceae</taxon>
        <taxon>Halobellus</taxon>
    </lineage>
</organism>
<dbReference type="RefSeq" id="WP_256308097.1">
    <property type="nucleotide sequence ID" value="NZ_JANHAW010000002.1"/>
</dbReference>
<keyword evidence="2" id="KW-0472">Membrane</keyword>
<feature type="domain" description="J" evidence="3">
    <location>
        <begin position="3"/>
        <end position="67"/>
    </location>
</feature>
<dbReference type="Gene3D" id="1.10.287.110">
    <property type="entry name" value="DnaJ domain"/>
    <property type="match status" value="1"/>
</dbReference>
<evidence type="ECO:0000313" key="4">
    <source>
        <dbReference type="EMBL" id="MFD1684416.1"/>
    </source>
</evidence>
<dbReference type="CDD" id="cd06257">
    <property type="entry name" value="DnaJ"/>
    <property type="match status" value="1"/>
</dbReference>
<dbReference type="EMBL" id="JBHUDP010000001">
    <property type="protein sequence ID" value="MFD1684416.1"/>
    <property type="molecule type" value="Genomic_DNA"/>
</dbReference>
<dbReference type="PRINTS" id="PR00625">
    <property type="entry name" value="JDOMAIN"/>
</dbReference>
<dbReference type="PANTHER" id="PTHR43096:SF58">
    <property type="entry name" value="CHAPERONE DNAJ-DOMAIN SUPERFAMILY PROTEIN"/>
    <property type="match status" value="1"/>
</dbReference>
<evidence type="ECO:0000256" key="2">
    <source>
        <dbReference type="SAM" id="Phobius"/>
    </source>
</evidence>
<dbReference type="PROSITE" id="PS50076">
    <property type="entry name" value="DNAJ_2"/>
    <property type="match status" value="1"/>
</dbReference>
<dbReference type="InterPro" id="IPR018253">
    <property type="entry name" value="DnaJ_domain_CS"/>
</dbReference>
<dbReference type="SUPFAM" id="SSF46565">
    <property type="entry name" value="Chaperone J-domain"/>
    <property type="match status" value="1"/>
</dbReference>
<comment type="caution">
    <text evidence="4">The sequence shown here is derived from an EMBL/GenBank/DDBJ whole genome shotgun (WGS) entry which is preliminary data.</text>
</comment>
<feature type="compositionally biased region" description="Basic and acidic residues" evidence="1">
    <location>
        <begin position="151"/>
        <end position="160"/>
    </location>
</feature>
<reference evidence="4 5" key="1">
    <citation type="journal article" date="2019" name="Int. J. Syst. Evol. Microbiol.">
        <title>The Global Catalogue of Microorganisms (GCM) 10K type strain sequencing project: providing services to taxonomists for standard genome sequencing and annotation.</title>
        <authorList>
            <consortium name="The Broad Institute Genomics Platform"/>
            <consortium name="The Broad Institute Genome Sequencing Center for Infectious Disease"/>
            <person name="Wu L."/>
            <person name="Ma J."/>
        </authorList>
    </citation>
    <scope>NUCLEOTIDE SEQUENCE [LARGE SCALE GENOMIC DNA]</scope>
    <source>
        <strain evidence="4 5">CGMCC 1.10387</strain>
    </source>
</reference>
<keyword evidence="2" id="KW-1133">Transmembrane helix</keyword>
<feature type="compositionally biased region" description="Low complexity" evidence="1">
    <location>
        <begin position="209"/>
        <end position="229"/>
    </location>
</feature>
<keyword evidence="2" id="KW-0812">Transmembrane</keyword>
<dbReference type="Proteomes" id="UP001597092">
    <property type="component" value="Unassembled WGS sequence"/>
</dbReference>
<accession>A0ABD6DTA9</accession>
<feature type="compositionally biased region" description="Basic and acidic residues" evidence="1">
    <location>
        <begin position="96"/>
        <end position="117"/>
    </location>
</feature>
<feature type="region of interest" description="Disordered" evidence="1">
    <location>
        <begin position="74"/>
        <end position="229"/>
    </location>
</feature>
<protein>
    <submittedName>
        <fullName evidence="4">DnaJ domain-containing protein</fullName>
    </submittedName>
</protein>
<evidence type="ECO:0000256" key="1">
    <source>
        <dbReference type="SAM" id="MobiDB-lite"/>
    </source>
</evidence>
<feature type="transmembrane region" description="Helical" evidence="2">
    <location>
        <begin position="329"/>
        <end position="350"/>
    </location>
</feature>
<feature type="transmembrane region" description="Helical" evidence="2">
    <location>
        <begin position="356"/>
        <end position="376"/>
    </location>
</feature>
<feature type="transmembrane region" description="Helical" evidence="2">
    <location>
        <begin position="301"/>
        <end position="322"/>
    </location>
</feature>